<evidence type="ECO:0000256" key="9">
    <source>
        <dbReference type="ARBA" id="ARBA00023326"/>
    </source>
</evidence>
<dbReference type="PANTHER" id="PTHR42715">
    <property type="entry name" value="BETA-GLUCOSIDASE"/>
    <property type="match status" value="1"/>
</dbReference>
<dbReference type="STRING" id="1149755.A0A2J6SBG1"/>
<dbReference type="EC" id="3.2.1.21" evidence="10"/>
<evidence type="ECO:0000256" key="7">
    <source>
        <dbReference type="ARBA" id="ARBA00023277"/>
    </source>
</evidence>
<evidence type="ECO:0000256" key="5">
    <source>
        <dbReference type="ARBA" id="ARBA00023001"/>
    </source>
</evidence>
<dbReference type="PROSITE" id="PS00775">
    <property type="entry name" value="GLYCOSYL_HYDROL_F3"/>
    <property type="match status" value="1"/>
</dbReference>
<evidence type="ECO:0000256" key="1">
    <source>
        <dbReference type="ARBA" id="ARBA00000448"/>
    </source>
</evidence>
<dbReference type="InterPro" id="IPR001764">
    <property type="entry name" value="Glyco_hydro_3_N"/>
</dbReference>
<dbReference type="Gene3D" id="3.20.20.300">
    <property type="entry name" value="Glycoside hydrolase, family 3, N-terminal domain"/>
    <property type="match status" value="1"/>
</dbReference>
<keyword evidence="6" id="KW-0325">Glycoprotein</keyword>
<dbReference type="PRINTS" id="PR00133">
    <property type="entry name" value="GLHYDRLASE3"/>
</dbReference>
<keyword evidence="9 10" id="KW-0624">Polysaccharide degradation</keyword>
<dbReference type="InterPro" id="IPR017853">
    <property type="entry name" value="GH"/>
</dbReference>
<evidence type="ECO:0000256" key="10">
    <source>
        <dbReference type="RuleBase" id="RU361161"/>
    </source>
</evidence>
<feature type="region of interest" description="Disordered" evidence="11">
    <location>
        <begin position="697"/>
        <end position="724"/>
    </location>
</feature>
<evidence type="ECO:0000256" key="4">
    <source>
        <dbReference type="ARBA" id="ARBA00022801"/>
    </source>
</evidence>
<evidence type="ECO:0000256" key="11">
    <source>
        <dbReference type="SAM" id="MobiDB-lite"/>
    </source>
</evidence>
<evidence type="ECO:0000259" key="12">
    <source>
        <dbReference type="SMART" id="SM01217"/>
    </source>
</evidence>
<evidence type="ECO:0000256" key="3">
    <source>
        <dbReference type="ARBA" id="ARBA00005336"/>
    </source>
</evidence>
<dbReference type="Proteomes" id="UP000235786">
    <property type="component" value="Unassembled WGS sequence"/>
</dbReference>
<evidence type="ECO:0000313" key="13">
    <source>
        <dbReference type="EMBL" id="PMD48101.1"/>
    </source>
</evidence>
<dbReference type="InterPro" id="IPR002772">
    <property type="entry name" value="Glyco_hydro_3_C"/>
</dbReference>
<dbReference type="Gene3D" id="2.60.40.10">
    <property type="entry name" value="Immunoglobulins"/>
    <property type="match status" value="1"/>
</dbReference>
<keyword evidence="4 10" id="KW-0378">Hydrolase</keyword>
<dbReference type="OrthoDB" id="416222at2759"/>
<dbReference type="Pfam" id="PF00933">
    <property type="entry name" value="Glyco_hydro_3"/>
    <property type="match status" value="1"/>
</dbReference>
<accession>A0A2J6SBG1</accession>
<protein>
    <recommendedName>
        <fullName evidence="10">beta-glucosidase</fullName>
        <ecNumber evidence="10">3.2.1.21</ecNumber>
    </recommendedName>
</protein>
<dbReference type="InterPro" id="IPR050288">
    <property type="entry name" value="Cellulose_deg_GH3"/>
</dbReference>
<feature type="domain" description="Fibronectin type III-like" evidence="12">
    <location>
        <begin position="750"/>
        <end position="824"/>
    </location>
</feature>
<keyword evidence="14" id="KW-1185">Reference proteome</keyword>
<dbReference type="AlphaFoldDB" id="A0A2J6SBG1"/>
<dbReference type="InterPro" id="IPR026891">
    <property type="entry name" value="Fn3-like"/>
</dbReference>
<comment type="pathway">
    <text evidence="2 10">Glycan metabolism; cellulose degradation.</text>
</comment>
<dbReference type="GO" id="GO:0030245">
    <property type="term" value="P:cellulose catabolic process"/>
    <property type="evidence" value="ECO:0007669"/>
    <property type="project" value="UniProtKB-UniPathway"/>
</dbReference>
<keyword evidence="8 10" id="KW-0326">Glycosidase</keyword>
<dbReference type="SUPFAM" id="SSF51445">
    <property type="entry name" value="(Trans)glycosidases"/>
    <property type="match status" value="1"/>
</dbReference>
<dbReference type="Pfam" id="PF14310">
    <property type="entry name" value="Fn3-like"/>
    <property type="match status" value="1"/>
</dbReference>
<dbReference type="InterPro" id="IPR013783">
    <property type="entry name" value="Ig-like_fold"/>
</dbReference>
<dbReference type="Gene3D" id="3.40.50.1700">
    <property type="entry name" value="Glycoside hydrolase family 3 C-terminal domain"/>
    <property type="match status" value="1"/>
</dbReference>
<proteinExistence type="inferred from homology"/>
<dbReference type="InterPro" id="IPR036962">
    <property type="entry name" value="Glyco_hydro_3_N_sf"/>
</dbReference>
<dbReference type="SUPFAM" id="SSF52279">
    <property type="entry name" value="Beta-D-glucan exohydrolase, C-terminal domain"/>
    <property type="match status" value="1"/>
</dbReference>
<dbReference type="InterPro" id="IPR019800">
    <property type="entry name" value="Glyco_hydro_3_AS"/>
</dbReference>
<evidence type="ECO:0000256" key="8">
    <source>
        <dbReference type="ARBA" id="ARBA00023295"/>
    </source>
</evidence>
<dbReference type="FunFam" id="3.20.20.300:FF:000002">
    <property type="entry name" value="Probable beta-glucosidase"/>
    <property type="match status" value="1"/>
</dbReference>
<dbReference type="SMART" id="SM01217">
    <property type="entry name" value="Fn3_like"/>
    <property type="match status" value="1"/>
</dbReference>
<organism evidence="13 14">
    <name type="scientific">Hyaloscypha variabilis (strain UAMH 11265 / GT02V1 / F)</name>
    <name type="common">Meliniomyces variabilis</name>
    <dbReference type="NCBI Taxonomy" id="1149755"/>
    <lineage>
        <taxon>Eukaryota</taxon>
        <taxon>Fungi</taxon>
        <taxon>Dikarya</taxon>
        <taxon>Ascomycota</taxon>
        <taxon>Pezizomycotina</taxon>
        <taxon>Leotiomycetes</taxon>
        <taxon>Helotiales</taxon>
        <taxon>Hyaloscyphaceae</taxon>
        <taxon>Hyaloscypha</taxon>
        <taxon>Hyaloscypha variabilis</taxon>
    </lineage>
</organism>
<dbReference type="UniPathway" id="UPA00696"/>
<evidence type="ECO:0000256" key="2">
    <source>
        <dbReference type="ARBA" id="ARBA00004987"/>
    </source>
</evidence>
<comment type="similarity">
    <text evidence="3 10">Belongs to the glycosyl hydrolase 3 family.</text>
</comment>
<dbReference type="FunFam" id="3.40.50.1700:FF:000003">
    <property type="entry name" value="Probable beta-glucosidase"/>
    <property type="match status" value="1"/>
</dbReference>
<dbReference type="InterPro" id="IPR036881">
    <property type="entry name" value="Glyco_hydro_3_C_sf"/>
</dbReference>
<sequence>MGASTSSLGGYASPPYYPAPNGGWVSDWTDAYAKAYDVVSNMTLVEKVNLTTGTGIYMGPCVGQTGSAPRFGIPNLCLQDSPLGIRDTDFNTAFPAGITVGATFDKALMYARGEALGEEARGKGVNVQLGPVVGPLGRKPRGGRIWEGFGADPTLQAIGAYQTIQGMQSTGVIACLKHFIGYEQEMYRMTSVLQTGYSSNIDDRTLHEMYLWPFAEGVRAGVGSVMMAYNQVNNSDCSQNSLLISGILKDELGFQGFVVTDWLGQIGGVSSALAGLDMSMPGDGAVPLLGDSYWMYDLTTAILNGSVPVERLNDMVTRIVATWYQFGQDEDYPLPNFSSNTLDATGALYPGSLFSPSGVVNEFINVQGNHNITARAVARDGITMLKNDDNTLPLTTDDSLFIFGTDAGANPDGINSCTDMGCNSGVLTMGWGSGTSRLPYLITPQEAIGNVTSNAEFYITDTFPSDITATDSDIAIVFLSADSGENYITVDGNPGDRLEAGLYSWYSGDELVQAAAAVYSTVVVVIHTVGPIILEQWIDLPSVKAVLIAHLPGQEAGNSLVDVLFGDYSPSGHMPYTIPISESDYPSSVSLIDQWPAPIQDNFTEGIYLDYRYFVANNIAVRYPFGHGLSYTTFHYSDPVLTTVTPLSQYPPTRPIKGPTPMYATTVPPASQAAWPTNFDSVFQYLYPYLDDPDSATTTTPAYPYPTGYSTTPQTPPRSGGAEGGNPALWDVAFTLSLTVTNNGTRPGRAVAQVYVELPSGLGLDTPPLQLRQFEKTDILEAGESVVLSMNLTRKDFSVWDVVVQDWLAPVDGAGVKLFAGESSADLRLVCEVGADCSTV</sequence>
<keyword evidence="5" id="KW-0136">Cellulose degradation</keyword>
<dbReference type="EMBL" id="KZ613937">
    <property type="protein sequence ID" value="PMD48101.1"/>
    <property type="molecule type" value="Genomic_DNA"/>
</dbReference>
<dbReference type="GO" id="GO:0008422">
    <property type="term" value="F:beta-glucosidase activity"/>
    <property type="evidence" value="ECO:0007669"/>
    <property type="project" value="UniProtKB-EC"/>
</dbReference>
<feature type="compositionally biased region" description="Low complexity" evidence="11">
    <location>
        <begin position="697"/>
        <end position="713"/>
    </location>
</feature>
<name>A0A2J6SBG1_HYAVF</name>
<evidence type="ECO:0000313" key="14">
    <source>
        <dbReference type="Proteomes" id="UP000235786"/>
    </source>
</evidence>
<keyword evidence="7 10" id="KW-0119">Carbohydrate metabolism</keyword>
<gene>
    <name evidence="13" type="ORF">L207DRAFT_594295</name>
</gene>
<dbReference type="Pfam" id="PF01915">
    <property type="entry name" value="Glyco_hydro_3_C"/>
    <property type="match status" value="1"/>
</dbReference>
<evidence type="ECO:0000256" key="6">
    <source>
        <dbReference type="ARBA" id="ARBA00023180"/>
    </source>
</evidence>
<dbReference type="PANTHER" id="PTHR42715:SF2">
    <property type="entry name" value="BETA-GLUCOSIDASE F-RELATED"/>
    <property type="match status" value="1"/>
</dbReference>
<comment type="catalytic activity">
    <reaction evidence="1 10">
        <text>Hydrolysis of terminal, non-reducing beta-D-glucosyl residues with release of beta-D-glucose.</text>
        <dbReference type="EC" id="3.2.1.21"/>
    </reaction>
</comment>
<reference evidence="13 14" key="1">
    <citation type="submission" date="2016-04" db="EMBL/GenBank/DDBJ databases">
        <title>A degradative enzymes factory behind the ericoid mycorrhizal symbiosis.</title>
        <authorList>
            <consortium name="DOE Joint Genome Institute"/>
            <person name="Martino E."/>
            <person name="Morin E."/>
            <person name="Grelet G."/>
            <person name="Kuo A."/>
            <person name="Kohler A."/>
            <person name="Daghino S."/>
            <person name="Barry K."/>
            <person name="Choi C."/>
            <person name="Cichocki N."/>
            <person name="Clum A."/>
            <person name="Copeland A."/>
            <person name="Hainaut M."/>
            <person name="Haridas S."/>
            <person name="Labutti K."/>
            <person name="Lindquist E."/>
            <person name="Lipzen A."/>
            <person name="Khouja H.-R."/>
            <person name="Murat C."/>
            <person name="Ohm R."/>
            <person name="Olson A."/>
            <person name="Spatafora J."/>
            <person name="Veneault-Fourrey C."/>
            <person name="Henrissat B."/>
            <person name="Grigoriev I."/>
            <person name="Martin F."/>
            <person name="Perotto S."/>
        </authorList>
    </citation>
    <scope>NUCLEOTIDE SEQUENCE [LARGE SCALE GENOMIC DNA]</scope>
    <source>
        <strain evidence="13 14">F</strain>
    </source>
</reference>